<proteinExistence type="predicted"/>
<feature type="signal peptide" evidence="1">
    <location>
        <begin position="1"/>
        <end position="26"/>
    </location>
</feature>
<dbReference type="PANTHER" id="PTHR36919:SF2">
    <property type="entry name" value="BLL6627 PROTEIN"/>
    <property type="match status" value="1"/>
</dbReference>
<dbReference type="AlphaFoldDB" id="A0A2T5U745"/>
<protein>
    <submittedName>
        <fullName evidence="3">Uncharacterized protein (DUF2147 family)</fullName>
    </submittedName>
</protein>
<evidence type="ECO:0000313" key="4">
    <source>
        <dbReference type="Proteomes" id="UP000244013"/>
    </source>
</evidence>
<sequence>MMAIFRKLGAGTLAGLLIGSASGAIAATPVIGTWLTDGGKALVRIEPCGPAVCGRIVKILKHEPGKPTTDIANPDPSKCRNPIEGSFILTGFTDAGSVWKGKIYNPDSGKTYTAKLARNPDGTLKVEGCVAFLCRGPTWQPAR</sequence>
<dbReference type="Gene3D" id="2.40.128.520">
    <property type="match status" value="1"/>
</dbReference>
<keyword evidence="1" id="KW-0732">Signal</keyword>
<feature type="chain" id="PRO_5015635714" evidence="1">
    <location>
        <begin position="27"/>
        <end position="143"/>
    </location>
</feature>
<evidence type="ECO:0000256" key="1">
    <source>
        <dbReference type="SAM" id="SignalP"/>
    </source>
</evidence>
<gene>
    <name evidence="3" type="ORF">C8J25_10340</name>
</gene>
<evidence type="ECO:0000313" key="3">
    <source>
        <dbReference type="EMBL" id="PTW47325.1"/>
    </source>
</evidence>
<evidence type="ECO:0000259" key="2">
    <source>
        <dbReference type="Pfam" id="PF09917"/>
    </source>
</evidence>
<comment type="caution">
    <text evidence="3">The sequence shown here is derived from an EMBL/GenBank/DDBJ whole genome shotgun (WGS) entry which is preliminary data.</text>
</comment>
<organism evidence="3 4">
    <name type="scientific">Sphingomonas faeni</name>
    <dbReference type="NCBI Taxonomy" id="185950"/>
    <lineage>
        <taxon>Bacteria</taxon>
        <taxon>Pseudomonadati</taxon>
        <taxon>Pseudomonadota</taxon>
        <taxon>Alphaproteobacteria</taxon>
        <taxon>Sphingomonadales</taxon>
        <taxon>Sphingomonadaceae</taxon>
        <taxon>Sphingomonas</taxon>
    </lineage>
</organism>
<dbReference type="PANTHER" id="PTHR36919">
    <property type="entry name" value="BLR1215 PROTEIN"/>
    <property type="match status" value="1"/>
</dbReference>
<accession>A0A2T5U745</accession>
<name>A0A2T5U745_9SPHN</name>
<dbReference type="Pfam" id="PF09917">
    <property type="entry name" value="DUF2147"/>
    <property type="match status" value="1"/>
</dbReference>
<reference evidence="3 4" key="1">
    <citation type="submission" date="2018-04" db="EMBL/GenBank/DDBJ databases">
        <title>Genomic Encyclopedia of Type Strains, Phase III (KMG-III): the genomes of soil and plant-associated and newly described type strains.</title>
        <authorList>
            <person name="Whitman W."/>
        </authorList>
    </citation>
    <scope>NUCLEOTIDE SEQUENCE [LARGE SCALE GENOMIC DNA]</scope>
    <source>
        <strain evidence="3 4">MA-olki</strain>
    </source>
</reference>
<dbReference type="Proteomes" id="UP000244013">
    <property type="component" value="Unassembled WGS sequence"/>
</dbReference>
<feature type="domain" description="DUF2147" evidence="2">
    <location>
        <begin position="32"/>
        <end position="140"/>
    </location>
</feature>
<dbReference type="InterPro" id="IPR019223">
    <property type="entry name" value="DUF2147"/>
</dbReference>
<dbReference type="EMBL" id="QAYE01000003">
    <property type="protein sequence ID" value="PTW47325.1"/>
    <property type="molecule type" value="Genomic_DNA"/>
</dbReference>